<keyword evidence="5" id="KW-0572">Peptidoglycan-anchor</keyword>
<dbReference type="RefSeq" id="WP_159459299.1">
    <property type="nucleotide sequence ID" value="NZ_BCMF01000005.1"/>
</dbReference>
<evidence type="ECO:0000256" key="4">
    <source>
        <dbReference type="ARBA" id="ARBA00022737"/>
    </source>
</evidence>
<protein>
    <submittedName>
        <fullName evidence="9">Putative membrane protein</fullName>
    </submittedName>
</protein>
<name>A0A1Z5ICJ0_9LACO</name>
<evidence type="ECO:0000256" key="7">
    <source>
        <dbReference type="SAM" id="Phobius"/>
    </source>
</evidence>
<feature type="transmembrane region" description="Helical" evidence="7">
    <location>
        <begin position="936"/>
        <end position="956"/>
    </location>
</feature>
<evidence type="ECO:0000313" key="9">
    <source>
        <dbReference type="EMBL" id="GAW99321.1"/>
    </source>
</evidence>
<feature type="domain" description="Gram-positive cocci surface proteins LPxTG" evidence="8">
    <location>
        <begin position="929"/>
        <end position="962"/>
    </location>
</feature>
<evidence type="ECO:0000256" key="6">
    <source>
        <dbReference type="SAM" id="MobiDB-lite"/>
    </source>
</evidence>
<dbReference type="NCBIfam" id="TIGR01167">
    <property type="entry name" value="LPXTG_anchor"/>
    <property type="match status" value="1"/>
</dbReference>
<dbReference type="EMBL" id="BCMF01000005">
    <property type="protein sequence ID" value="GAW99321.1"/>
    <property type="molecule type" value="Genomic_DNA"/>
</dbReference>
<keyword evidence="7" id="KW-0472">Membrane</keyword>
<dbReference type="NCBIfam" id="TIGR03715">
    <property type="entry name" value="KxYKxGKxW"/>
    <property type="match status" value="1"/>
</dbReference>
<keyword evidence="7" id="KW-1133">Transmembrane helix</keyword>
<keyword evidence="1" id="KW-0134">Cell wall</keyword>
<dbReference type="Pfam" id="PF19258">
    <property type="entry name" value="KxYKxGKxW_sig"/>
    <property type="match status" value="1"/>
</dbReference>
<feature type="region of interest" description="Disordered" evidence="6">
    <location>
        <begin position="822"/>
        <end position="876"/>
    </location>
</feature>
<comment type="caution">
    <text evidence="9">The sequence shown here is derived from an EMBL/GenBank/DDBJ whole genome shotgun (WGS) entry which is preliminary data.</text>
</comment>
<reference evidence="9 10" key="1">
    <citation type="submission" date="2015-11" db="EMBL/GenBank/DDBJ databases">
        <title>Draft genome sequences of new species of the genus Lactobacillus isolated from orchardgrass silage.</title>
        <authorList>
            <person name="Tohno M."/>
            <person name="Tanizawa Y."/>
            <person name="Arita M."/>
        </authorList>
    </citation>
    <scope>NUCLEOTIDE SEQUENCE [LARGE SCALE GENOMIC DNA]</scope>
    <source>
        <strain evidence="9 10">IWT30</strain>
    </source>
</reference>
<organism evidence="9 10">
    <name type="scientific">Secundilactobacillus mixtipabuli</name>
    <dbReference type="NCBI Taxonomy" id="1435342"/>
    <lineage>
        <taxon>Bacteria</taxon>
        <taxon>Bacillati</taxon>
        <taxon>Bacillota</taxon>
        <taxon>Bacilli</taxon>
        <taxon>Lactobacillales</taxon>
        <taxon>Lactobacillaceae</taxon>
        <taxon>Secundilactobacillus</taxon>
    </lineage>
</organism>
<sequence length="962" mass="101575">MKFDEVNEKHQSLLQDEAKLVHHVKMYKAGKFWIAAGITTVALGMTTLMGVPVASAQVAPTATTTNTTATVDNTTSENSVQTKNDGVTAPVSAKAAAVNHDSSIAKSTSGNSANTVPKVTNLGSANSSQINQAKSAASYQYAQTGQPQVVTAVSAPTPQTAVTGQVTVQYVDEDTQAKIADDYTATTKIESGLVTKAKVKEDFAEPLITGYSFDKLADGDTLNFAPVADNKVITALYKNLTPAKTTTTGPTTTQATTPVKAVTGQVTVQYVDEDTQAKIADDYTATTKIESGLVTKVKVKEDLAEPLITGYSFDKLADGDTLNFAPVADNKVITALYKNLTPAKTTTTGPTTTHTQTTPVRTVTGQVTVDYVDKDTNQPLVFNSGYSSIPGTPTQINGSYTAQTTASTTELSQLKVPSKVAQAEIAGYKFVGNGDTTDLSFVPVGQEKTIKAYYEKLAPVLINYVNENEPADVIFQIEYDAQDPVGLISGDANYNFDYEPTFDGYTYDEQATQAANALKGTGFKSIDETGGNPVTLNIYYKKTTTDPNPGATYLADTITKASELGNVSGKVNDFDISGATYTHDKLPEITATKPIIGAATTINGHVVNQYANYTLTGTVGTNNGDGNLAQGLTPLADYIPNQPVEVVFLDASTGQVLKQESYGDFDPDKGILPSGNYDTGVVNKAYQPVLDKKGYELNKVYGQPTGTYDAMHRIVYYVYTPKSDINYVPVTRVINFTSSDGSVNMNPVTQTVWYKKLTNEVTGKSVYTPQNGYDQYVIPTIPGYSATIDGNPATVVAQEGLPATTGMPTNESVTVNYAKLPPVVVPPTSQDEQPTPPTDELGKVPTPSKHDGTTNVTTDNKVPTPPTEKGGKTTVETGISQGGVVKTEGQSSVQSGVVTTASAAQGTQSGVSNATGTVASAVTKKSGQLPQTNETATGALSVLGAALISLFGLLGVEKKRRD</sequence>
<evidence type="ECO:0000256" key="1">
    <source>
        <dbReference type="ARBA" id="ARBA00022512"/>
    </source>
</evidence>
<gene>
    <name evidence="9" type="ORF">IWT30_01290</name>
</gene>
<keyword evidence="3" id="KW-0732">Signal</keyword>
<dbReference type="InterPro" id="IPR009459">
    <property type="entry name" value="MucBP_dom"/>
</dbReference>
<proteinExistence type="predicted"/>
<dbReference type="AlphaFoldDB" id="A0A1Z5ICJ0"/>
<dbReference type="PROSITE" id="PS50847">
    <property type="entry name" value="GRAM_POS_ANCHORING"/>
    <property type="match status" value="1"/>
</dbReference>
<evidence type="ECO:0000259" key="8">
    <source>
        <dbReference type="PROSITE" id="PS50847"/>
    </source>
</evidence>
<accession>A0A1Z5ICJ0</accession>
<evidence type="ECO:0000256" key="5">
    <source>
        <dbReference type="ARBA" id="ARBA00023088"/>
    </source>
</evidence>
<feature type="transmembrane region" description="Helical" evidence="7">
    <location>
        <begin position="32"/>
        <end position="54"/>
    </location>
</feature>
<dbReference type="Proteomes" id="UP000198374">
    <property type="component" value="Unassembled WGS sequence"/>
</dbReference>
<dbReference type="InterPro" id="IPR022263">
    <property type="entry name" value="KxYKxGKxW"/>
</dbReference>
<evidence type="ECO:0000256" key="2">
    <source>
        <dbReference type="ARBA" id="ARBA00022525"/>
    </source>
</evidence>
<keyword evidence="4" id="KW-0677">Repeat</keyword>
<dbReference type="OrthoDB" id="2307220at2"/>
<dbReference type="Gene3D" id="3.10.20.320">
    <property type="entry name" value="Putative peptidoglycan bound protein (lpxtg motif)"/>
    <property type="match status" value="2"/>
</dbReference>
<dbReference type="InterPro" id="IPR019931">
    <property type="entry name" value="LPXTG_anchor"/>
</dbReference>
<keyword evidence="10" id="KW-1185">Reference proteome</keyword>
<dbReference type="Pfam" id="PF06458">
    <property type="entry name" value="MucBP"/>
    <property type="match status" value="3"/>
</dbReference>
<dbReference type="Gene3D" id="2.60.40.4300">
    <property type="match status" value="1"/>
</dbReference>
<evidence type="ECO:0000256" key="3">
    <source>
        <dbReference type="ARBA" id="ARBA00022729"/>
    </source>
</evidence>
<evidence type="ECO:0000313" key="10">
    <source>
        <dbReference type="Proteomes" id="UP000198374"/>
    </source>
</evidence>
<keyword evidence="2" id="KW-0964">Secreted</keyword>
<keyword evidence="7" id="KW-0812">Transmembrane</keyword>